<evidence type="ECO:0000256" key="3">
    <source>
        <dbReference type="ARBA" id="ARBA00012438"/>
    </source>
</evidence>
<dbReference type="InterPro" id="IPR050428">
    <property type="entry name" value="TCS_sensor_his_kinase"/>
</dbReference>
<organism evidence="12 13">
    <name type="scientific">Pseudoxanthomonas daejeonensis</name>
    <dbReference type="NCBI Taxonomy" id="266062"/>
    <lineage>
        <taxon>Bacteria</taxon>
        <taxon>Pseudomonadati</taxon>
        <taxon>Pseudomonadota</taxon>
        <taxon>Gammaproteobacteria</taxon>
        <taxon>Lysobacterales</taxon>
        <taxon>Lysobacteraceae</taxon>
        <taxon>Pseudoxanthomonas</taxon>
    </lineage>
</organism>
<dbReference type="InterPro" id="IPR005467">
    <property type="entry name" value="His_kinase_dom"/>
</dbReference>
<protein>
    <recommendedName>
        <fullName evidence="3">histidine kinase</fullName>
        <ecNumber evidence="3">2.7.13.3</ecNumber>
    </recommendedName>
</protein>
<evidence type="ECO:0000256" key="7">
    <source>
        <dbReference type="ARBA" id="ARBA00022777"/>
    </source>
</evidence>
<dbReference type="PANTHER" id="PTHR45436">
    <property type="entry name" value="SENSOR HISTIDINE KINASE YKOH"/>
    <property type="match status" value="1"/>
</dbReference>
<evidence type="ECO:0000256" key="4">
    <source>
        <dbReference type="ARBA" id="ARBA00022553"/>
    </source>
</evidence>
<keyword evidence="9 10" id="KW-0472">Membrane</keyword>
<keyword evidence="7" id="KW-0418">Kinase</keyword>
<dbReference type="SMART" id="SM00387">
    <property type="entry name" value="HATPase_c"/>
    <property type="match status" value="1"/>
</dbReference>
<dbReference type="SUPFAM" id="SSF55874">
    <property type="entry name" value="ATPase domain of HSP90 chaperone/DNA topoisomerase II/histidine kinase"/>
    <property type="match status" value="1"/>
</dbReference>
<evidence type="ECO:0000256" key="6">
    <source>
        <dbReference type="ARBA" id="ARBA00022692"/>
    </source>
</evidence>
<dbReference type="EMBL" id="PDWN01000005">
    <property type="protein sequence ID" value="KAF1695533.1"/>
    <property type="molecule type" value="Genomic_DNA"/>
</dbReference>
<keyword evidence="12" id="KW-0547">Nucleotide-binding</keyword>
<feature type="domain" description="Histidine kinase" evidence="11">
    <location>
        <begin position="216"/>
        <end position="422"/>
    </location>
</feature>
<proteinExistence type="predicted"/>
<evidence type="ECO:0000313" key="13">
    <source>
        <dbReference type="Proteomes" id="UP000788419"/>
    </source>
</evidence>
<dbReference type="Proteomes" id="UP000788419">
    <property type="component" value="Unassembled WGS sequence"/>
</dbReference>
<dbReference type="InterPro" id="IPR003594">
    <property type="entry name" value="HATPase_dom"/>
</dbReference>
<dbReference type="PRINTS" id="PR00344">
    <property type="entry name" value="BCTRLSENSOR"/>
</dbReference>
<keyword evidence="8 10" id="KW-1133">Transmembrane helix</keyword>
<evidence type="ECO:0000256" key="9">
    <source>
        <dbReference type="ARBA" id="ARBA00023136"/>
    </source>
</evidence>
<evidence type="ECO:0000256" key="5">
    <source>
        <dbReference type="ARBA" id="ARBA00022679"/>
    </source>
</evidence>
<evidence type="ECO:0000256" key="10">
    <source>
        <dbReference type="SAM" id="Phobius"/>
    </source>
</evidence>
<comment type="caution">
    <text evidence="12">The sequence shown here is derived from an EMBL/GenBank/DDBJ whole genome shotgun (WGS) entry which is preliminary data.</text>
</comment>
<keyword evidence="4" id="KW-0597">Phosphoprotein</keyword>
<sequence length="430" mass="46063">MTLLFERHLERRLEAEMTRDALGLVAGLAFDASGTLLLDRQPGDARMEKPAGGYYWQVSSASGALRSRSLWDSALPVSPDVPGDAWRLQRRSGPFDPSIMVLERKLVIDSDRPAVVVQLAQDTAPLSTARGEFGRELALFLLVLWGVLTLAAWLQVSVGLRPLRRIPTELAALERSAGARLPPQVLREVQPLVDSINALADARQKDLEQARRRASDLAHGLKTPLAALAAQSRRARESGAPDAADGMEQAISAIKLVVDGELARARLSRLGRSRGASADVSEVVERLASVIEHTEKGETLALGIDIPAGLRLPFEPEQLSEIMGALMENAARHAVRQIRVTAERAGGSVRMTVEDDGPGLPPERLQALQADAGESLDRSGYTGGGLGLLIARDLVRSSGGVLRFGTSSIGGLQVAIDWAATASEPPPARR</sequence>
<feature type="transmembrane region" description="Helical" evidence="10">
    <location>
        <begin position="137"/>
        <end position="156"/>
    </location>
</feature>
<keyword evidence="6 10" id="KW-0812">Transmembrane</keyword>
<keyword evidence="12" id="KW-0067">ATP-binding</keyword>
<dbReference type="PROSITE" id="PS50109">
    <property type="entry name" value="HIS_KIN"/>
    <property type="match status" value="1"/>
</dbReference>
<dbReference type="Pfam" id="PF02518">
    <property type="entry name" value="HATPase_c"/>
    <property type="match status" value="1"/>
</dbReference>
<dbReference type="GO" id="GO:0005524">
    <property type="term" value="F:ATP binding"/>
    <property type="evidence" value="ECO:0007669"/>
    <property type="project" value="UniProtKB-KW"/>
</dbReference>
<dbReference type="InterPro" id="IPR036890">
    <property type="entry name" value="HATPase_C_sf"/>
</dbReference>
<comment type="catalytic activity">
    <reaction evidence="1">
        <text>ATP + protein L-histidine = ADP + protein N-phospho-L-histidine.</text>
        <dbReference type="EC" id="2.7.13.3"/>
    </reaction>
</comment>
<evidence type="ECO:0000259" key="11">
    <source>
        <dbReference type="PROSITE" id="PS50109"/>
    </source>
</evidence>
<dbReference type="EC" id="2.7.13.3" evidence="3"/>
<comment type="subcellular location">
    <subcellularLocation>
        <location evidence="2">Membrane</location>
    </subcellularLocation>
</comment>
<evidence type="ECO:0000256" key="1">
    <source>
        <dbReference type="ARBA" id="ARBA00000085"/>
    </source>
</evidence>
<keyword evidence="13" id="KW-1185">Reference proteome</keyword>
<gene>
    <name evidence="12" type="ORF">CSC65_07005</name>
</gene>
<dbReference type="Gene3D" id="3.30.565.10">
    <property type="entry name" value="Histidine kinase-like ATPase, C-terminal domain"/>
    <property type="match status" value="1"/>
</dbReference>
<evidence type="ECO:0000256" key="2">
    <source>
        <dbReference type="ARBA" id="ARBA00004370"/>
    </source>
</evidence>
<name>A0ABQ6Z8L2_9GAMM</name>
<reference evidence="12 13" key="1">
    <citation type="submission" date="2017-10" db="EMBL/GenBank/DDBJ databases">
        <title>Whole genome sequencing of members of genus Pseudoxanthomonas.</title>
        <authorList>
            <person name="Kumar S."/>
            <person name="Bansal K."/>
            <person name="Kaur A."/>
            <person name="Patil P."/>
            <person name="Sharma S."/>
            <person name="Patil P.B."/>
        </authorList>
    </citation>
    <scope>NUCLEOTIDE SEQUENCE [LARGE SCALE GENOMIC DNA]</scope>
    <source>
        <strain evidence="12 13">DSM 17801</strain>
    </source>
</reference>
<evidence type="ECO:0000313" key="12">
    <source>
        <dbReference type="EMBL" id="KAF1695533.1"/>
    </source>
</evidence>
<dbReference type="PANTHER" id="PTHR45436:SF5">
    <property type="entry name" value="SENSOR HISTIDINE KINASE TRCS"/>
    <property type="match status" value="1"/>
</dbReference>
<keyword evidence="5" id="KW-0808">Transferase</keyword>
<accession>A0ABQ6Z8L2</accession>
<evidence type="ECO:0000256" key="8">
    <source>
        <dbReference type="ARBA" id="ARBA00022989"/>
    </source>
</evidence>
<dbReference type="InterPro" id="IPR004358">
    <property type="entry name" value="Sig_transdc_His_kin-like_C"/>
</dbReference>